<dbReference type="Proteomes" id="UP001162060">
    <property type="component" value="Unassembled WGS sequence"/>
</dbReference>
<dbReference type="EMBL" id="CAKLBY020000331">
    <property type="protein sequence ID" value="CAK7945529.1"/>
    <property type="molecule type" value="Genomic_DNA"/>
</dbReference>
<evidence type="ECO:0000313" key="1">
    <source>
        <dbReference type="EMBL" id="CAK7945529.1"/>
    </source>
</evidence>
<accession>A0AAV1VF06</accession>
<dbReference type="AlphaFoldDB" id="A0AAV1VF06"/>
<protein>
    <recommendedName>
        <fullName evidence="3">Reverse transcriptase Ty1/copia-type domain-containing protein</fullName>
    </recommendedName>
</protein>
<organism evidence="1 2">
    <name type="scientific">Peronospora matthiolae</name>
    <dbReference type="NCBI Taxonomy" id="2874970"/>
    <lineage>
        <taxon>Eukaryota</taxon>
        <taxon>Sar</taxon>
        <taxon>Stramenopiles</taxon>
        <taxon>Oomycota</taxon>
        <taxon>Peronosporomycetes</taxon>
        <taxon>Peronosporales</taxon>
        <taxon>Peronosporaceae</taxon>
        <taxon>Peronospora</taxon>
    </lineage>
</organism>
<evidence type="ECO:0000313" key="2">
    <source>
        <dbReference type="Proteomes" id="UP001162060"/>
    </source>
</evidence>
<comment type="caution">
    <text evidence="1">The sequence shown here is derived from an EMBL/GenBank/DDBJ whole genome shotgun (WGS) entry which is preliminary data.</text>
</comment>
<reference evidence="1" key="1">
    <citation type="submission" date="2024-01" db="EMBL/GenBank/DDBJ databases">
        <authorList>
            <person name="Webb A."/>
        </authorList>
    </citation>
    <scope>NUCLEOTIDE SEQUENCE</scope>
    <source>
        <strain evidence="1">Pm1</strain>
    </source>
</reference>
<sequence>MCLYHKRDGDELVFVGVYVDDLLATGTSVAAV</sequence>
<name>A0AAV1VF06_9STRA</name>
<proteinExistence type="predicted"/>
<gene>
    <name evidence="1" type="ORF">PM001_LOCUS30679</name>
</gene>
<evidence type="ECO:0008006" key="3">
    <source>
        <dbReference type="Google" id="ProtNLM"/>
    </source>
</evidence>